<keyword evidence="2" id="KW-1185">Reference proteome</keyword>
<comment type="caution">
    <text evidence="1">The sequence shown here is derived from an EMBL/GenBank/DDBJ whole genome shotgun (WGS) entry which is preliminary data.</text>
</comment>
<protein>
    <submittedName>
        <fullName evidence="1">Uncharacterized protein</fullName>
    </submittedName>
</protein>
<name>A0ACB7EGC4_NIBAL</name>
<evidence type="ECO:0000313" key="2">
    <source>
        <dbReference type="Proteomes" id="UP000805704"/>
    </source>
</evidence>
<dbReference type="Proteomes" id="UP000805704">
    <property type="component" value="Chromosome 7"/>
</dbReference>
<evidence type="ECO:0000313" key="1">
    <source>
        <dbReference type="EMBL" id="KAG8001089.1"/>
    </source>
</evidence>
<accession>A0ACB7EGC4</accession>
<sequence length="119" mass="13019">MLRLLPPLLVLLGNDQAACPVFSAQTSGDECGGASSLLSVWPHQTEYINHHAEGRTADVTAGRLRSVVNHGKKGQMLSSAVDRNQYPFTHLSSAPSPLRRSEGRPEKDDKLKIHFLFDA</sequence>
<reference evidence="1" key="1">
    <citation type="submission" date="2020-04" db="EMBL/GenBank/DDBJ databases">
        <title>A chromosome-scale assembly and high-density genetic map of the yellow drum (Nibea albiflora) genome.</title>
        <authorList>
            <person name="Xu D."/>
            <person name="Zhang W."/>
            <person name="Chen R."/>
            <person name="Tan P."/>
            <person name="Wang L."/>
            <person name="Song H."/>
            <person name="Tian L."/>
            <person name="Zhu Q."/>
            <person name="Wang B."/>
        </authorList>
    </citation>
    <scope>NUCLEOTIDE SEQUENCE</scope>
    <source>
        <strain evidence="1">ZJHYS-2018</strain>
    </source>
</reference>
<dbReference type="EMBL" id="CM024795">
    <property type="protein sequence ID" value="KAG8001089.1"/>
    <property type="molecule type" value="Genomic_DNA"/>
</dbReference>
<gene>
    <name evidence="1" type="ORF">GBF38_006599</name>
</gene>
<proteinExistence type="predicted"/>
<organism evidence="1 2">
    <name type="scientific">Nibea albiflora</name>
    <name type="common">Yellow drum</name>
    <name type="synonym">Corvina albiflora</name>
    <dbReference type="NCBI Taxonomy" id="240163"/>
    <lineage>
        <taxon>Eukaryota</taxon>
        <taxon>Metazoa</taxon>
        <taxon>Chordata</taxon>
        <taxon>Craniata</taxon>
        <taxon>Vertebrata</taxon>
        <taxon>Euteleostomi</taxon>
        <taxon>Actinopterygii</taxon>
        <taxon>Neopterygii</taxon>
        <taxon>Teleostei</taxon>
        <taxon>Neoteleostei</taxon>
        <taxon>Acanthomorphata</taxon>
        <taxon>Eupercaria</taxon>
        <taxon>Sciaenidae</taxon>
        <taxon>Nibea</taxon>
    </lineage>
</organism>